<dbReference type="GO" id="GO:0030975">
    <property type="term" value="F:thiamine binding"/>
    <property type="evidence" value="ECO:0007669"/>
    <property type="project" value="InterPro"/>
</dbReference>
<name>A0A3B0R910_9ZZZZ</name>
<evidence type="ECO:0000313" key="5">
    <source>
        <dbReference type="EMBL" id="VAV87997.1"/>
    </source>
</evidence>
<evidence type="ECO:0000256" key="4">
    <source>
        <dbReference type="ARBA" id="ARBA00022764"/>
    </source>
</evidence>
<keyword evidence="4" id="KW-0574">Periplasm</keyword>
<comment type="subcellular location">
    <subcellularLocation>
        <location evidence="1">Periplasm</location>
    </subcellularLocation>
</comment>
<reference evidence="5" key="1">
    <citation type="submission" date="2018-06" db="EMBL/GenBank/DDBJ databases">
        <authorList>
            <person name="Zhirakovskaya E."/>
        </authorList>
    </citation>
    <scope>NUCLEOTIDE SEQUENCE</scope>
</reference>
<dbReference type="CDD" id="cd13545">
    <property type="entry name" value="PBP2_TbpA"/>
    <property type="match status" value="1"/>
</dbReference>
<evidence type="ECO:0000256" key="2">
    <source>
        <dbReference type="ARBA" id="ARBA00022448"/>
    </source>
</evidence>
<organism evidence="5">
    <name type="scientific">hydrothermal vent metagenome</name>
    <dbReference type="NCBI Taxonomy" id="652676"/>
    <lineage>
        <taxon>unclassified sequences</taxon>
        <taxon>metagenomes</taxon>
        <taxon>ecological metagenomes</taxon>
    </lineage>
</organism>
<gene>
    <name evidence="5" type="ORF">MNBD_ALPHA08-2423</name>
</gene>
<keyword evidence="3" id="KW-0732">Signal</keyword>
<dbReference type="InterPro" id="IPR005948">
    <property type="entry name" value="ThiB-like"/>
</dbReference>
<dbReference type="PANTHER" id="PTHR30006">
    <property type="entry name" value="THIAMINE-BINDING PERIPLASMIC PROTEIN-RELATED"/>
    <property type="match status" value="1"/>
</dbReference>
<dbReference type="NCBIfam" id="TIGR01276">
    <property type="entry name" value="thiB"/>
    <property type="match status" value="1"/>
</dbReference>
<sequence>MRFIFTLFALLVLATNPAAAKPTLTIYTYESFTADWGPGPVIKKSFEKTCDCTLNWVAIADGVALLNRLKLEGTATRADIVLGLDTNLVIEAKKTGLFEETGVTPPSSKISNQWQDNTFIAYDYAPFAVIWDRQKMKNPPTSLKELVEGPTDQKIILQDPRTSTPGLGFLVWMKAVYGDQAEQAWQKLSKRILTITPGWSEAYGLFTKGEAPMVLSYVTSPAYHMIAEKTNRYQATKFAEGHYLQIEVAGLIKTSKNKELAREFLTFMVSPAFQDHIPTKNWMFPAGKTSKPLPKEFGRLISPDKLLWLDPKTIAENRKAWIAEWLKAMSK</sequence>
<evidence type="ECO:0000256" key="1">
    <source>
        <dbReference type="ARBA" id="ARBA00004418"/>
    </source>
</evidence>
<dbReference type="Pfam" id="PF13343">
    <property type="entry name" value="SBP_bac_6"/>
    <property type="match status" value="1"/>
</dbReference>
<dbReference type="Gene3D" id="3.40.190.10">
    <property type="entry name" value="Periplasmic binding protein-like II"/>
    <property type="match status" value="2"/>
</dbReference>
<dbReference type="EMBL" id="UOEC01000035">
    <property type="protein sequence ID" value="VAV87997.1"/>
    <property type="molecule type" value="Genomic_DNA"/>
</dbReference>
<keyword evidence="2" id="KW-0813">Transport</keyword>
<dbReference type="SUPFAM" id="SSF53850">
    <property type="entry name" value="Periplasmic binding protein-like II"/>
    <property type="match status" value="1"/>
</dbReference>
<protein>
    <submittedName>
        <fullName evidence="5">Thiamin ABC transporter, substrate-binding component</fullName>
    </submittedName>
</protein>
<dbReference type="GO" id="GO:0015888">
    <property type="term" value="P:thiamine transport"/>
    <property type="evidence" value="ECO:0007669"/>
    <property type="project" value="InterPro"/>
</dbReference>
<evidence type="ECO:0000256" key="3">
    <source>
        <dbReference type="ARBA" id="ARBA00022729"/>
    </source>
</evidence>
<accession>A0A3B0R910</accession>
<dbReference type="GO" id="GO:0030976">
    <property type="term" value="F:thiamine pyrophosphate binding"/>
    <property type="evidence" value="ECO:0007669"/>
    <property type="project" value="TreeGrafter"/>
</dbReference>
<dbReference type="PANTHER" id="PTHR30006:SF3">
    <property type="entry name" value="THIAMINE-BINDING PERIPLASMIC PROTEIN"/>
    <property type="match status" value="1"/>
</dbReference>
<dbReference type="NCBIfam" id="TIGR01254">
    <property type="entry name" value="sfuA"/>
    <property type="match status" value="1"/>
</dbReference>
<dbReference type="AlphaFoldDB" id="A0A3B0R910"/>
<dbReference type="GO" id="GO:0030288">
    <property type="term" value="C:outer membrane-bounded periplasmic space"/>
    <property type="evidence" value="ECO:0007669"/>
    <property type="project" value="InterPro"/>
</dbReference>
<proteinExistence type="predicted"/>
<dbReference type="InterPro" id="IPR005967">
    <property type="entry name" value="ThiB"/>
</dbReference>